<evidence type="ECO:0000256" key="2">
    <source>
        <dbReference type="ARBA" id="ARBA00022737"/>
    </source>
</evidence>
<keyword evidence="6" id="KW-0539">Nucleus</keyword>
<keyword evidence="11" id="KW-1185">Reference proteome</keyword>
<dbReference type="Proteomes" id="UP000694240">
    <property type="component" value="Chromosome 6"/>
</dbReference>
<comment type="subcellular location">
    <subcellularLocation>
        <location evidence="1">Nucleus</location>
    </subcellularLocation>
</comment>
<reference evidence="10 11" key="1">
    <citation type="submission" date="2020-12" db="EMBL/GenBank/DDBJ databases">
        <title>Concerted genomic and epigenomic changes stabilize Arabidopsis allopolyploids.</title>
        <authorList>
            <person name="Chen Z."/>
        </authorList>
    </citation>
    <scope>NUCLEOTIDE SEQUENCE [LARGE SCALE GENOMIC DNA]</scope>
    <source>
        <strain evidence="10">Allo738</strain>
        <tissue evidence="10">Leaf</tissue>
    </source>
</reference>
<evidence type="ECO:0000256" key="1">
    <source>
        <dbReference type="ARBA" id="ARBA00004123"/>
    </source>
</evidence>
<feature type="domain" description="Myb-like" evidence="8">
    <location>
        <begin position="9"/>
        <end position="61"/>
    </location>
</feature>
<dbReference type="SMART" id="SM00717">
    <property type="entry name" value="SANT"/>
    <property type="match status" value="2"/>
</dbReference>
<evidence type="ECO:0000256" key="7">
    <source>
        <dbReference type="ARBA" id="ARBA00062314"/>
    </source>
</evidence>
<dbReference type="Pfam" id="PF00249">
    <property type="entry name" value="Myb_DNA-binding"/>
    <property type="match status" value="2"/>
</dbReference>
<dbReference type="PROSITE" id="PS50090">
    <property type="entry name" value="MYB_LIKE"/>
    <property type="match status" value="2"/>
</dbReference>
<dbReference type="PROSITE" id="PS51294">
    <property type="entry name" value="HTH_MYB"/>
    <property type="match status" value="2"/>
</dbReference>
<dbReference type="FunFam" id="1.10.10.60:FF:000001">
    <property type="entry name" value="MYB-related transcription factor"/>
    <property type="match status" value="1"/>
</dbReference>
<evidence type="ECO:0000256" key="4">
    <source>
        <dbReference type="ARBA" id="ARBA00023125"/>
    </source>
</evidence>
<comment type="subunit">
    <text evidence="7">Can form complexes with MYC2, MYC3 or MYC4.</text>
</comment>
<keyword evidence="5" id="KW-0804">Transcription</keyword>
<dbReference type="InterPro" id="IPR015495">
    <property type="entry name" value="Myb_TF_plants"/>
</dbReference>
<evidence type="ECO:0000259" key="9">
    <source>
        <dbReference type="PROSITE" id="PS51294"/>
    </source>
</evidence>
<dbReference type="GO" id="GO:0005634">
    <property type="term" value="C:nucleus"/>
    <property type="evidence" value="ECO:0007669"/>
    <property type="project" value="UniProtKB-SubCell"/>
</dbReference>
<evidence type="ECO:0000259" key="8">
    <source>
        <dbReference type="PROSITE" id="PS50090"/>
    </source>
</evidence>
<evidence type="ECO:0000256" key="6">
    <source>
        <dbReference type="ARBA" id="ARBA00023242"/>
    </source>
</evidence>
<dbReference type="CDD" id="cd00167">
    <property type="entry name" value="SANT"/>
    <property type="match status" value="2"/>
</dbReference>
<keyword evidence="3" id="KW-0805">Transcription regulation</keyword>
<evidence type="ECO:0000313" key="10">
    <source>
        <dbReference type="EMBL" id="KAG7592179.1"/>
    </source>
</evidence>
<feature type="domain" description="HTH myb-type" evidence="9">
    <location>
        <begin position="9"/>
        <end position="61"/>
    </location>
</feature>
<proteinExistence type="predicted"/>
<evidence type="ECO:0000313" key="11">
    <source>
        <dbReference type="Proteomes" id="UP000694240"/>
    </source>
</evidence>
<dbReference type="GO" id="GO:0051707">
    <property type="term" value="P:response to other organism"/>
    <property type="evidence" value="ECO:0007669"/>
    <property type="project" value="UniProtKB-ARBA"/>
</dbReference>
<evidence type="ECO:0000256" key="3">
    <source>
        <dbReference type="ARBA" id="ARBA00023015"/>
    </source>
</evidence>
<organism evidence="10 11">
    <name type="scientific">Arabidopsis thaliana x Arabidopsis arenosa</name>
    <dbReference type="NCBI Taxonomy" id="1240361"/>
    <lineage>
        <taxon>Eukaryota</taxon>
        <taxon>Viridiplantae</taxon>
        <taxon>Streptophyta</taxon>
        <taxon>Embryophyta</taxon>
        <taxon>Tracheophyta</taxon>
        <taxon>Spermatophyta</taxon>
        <taxon>Magnoliopsida</taxon>
        <taxon>eudicotyledons</taxon>
        <taxon>Gunneridae</taxon>
        <taxon>Pentapetalae</taxon>
        <taxon>rosids</taxon>
        <taxon>malvids</taxon>
        <taxon>Brassicales</taxon>
        <taxon>Brassicaceae</taxon>
        <taxon>Camelineae</taxon>
        <taxon>Arabidopsis</taxon>
    </lineage>
</organism>
<dbReference type="InterPro" id="IPR017930">
    <property type="entry name" value="Myb_dom"/>
</dbReference>
<name>A0A8T2BZV8_9BRAS</name>
<comment type="caution">
    <text evidence="10">The sequence shown here is derived from an EMBL/GenBank/DDBJ whole genome shotgun (WGS) entry which is preliminary data.</text>
</comment>
<dbReference type="GO" id="GO:0080090">
    <property type="term" value="P:regulation of primary metabolic process"/>
    <property type="evidence" value="ECO:0007669"/>
    <property type="project" value="UniProtKB-ARBA"/>
</dbReference>
<protein>
    <submittedName>
        <fullName evidence="10">SANT/Myb domain</fullName>
    </submittedName>
</protein>
<dbReference type="EMBL" id="JAEFBK010000006">
    <property type="protein sequence ID" value="KAG7592179.1"/>
    <property type="molecule type" value="Genomic_DNA"/>
</dbReference>
<keyword evidence="4" id="KW-0238">DNA-binding</keyword>
<feature type="domain" description="Myb-like" evidence="8">
    <location>
        <begin position="62"/>
        <end position="112"/>
    </location>
</feature>
<evidence type="ECO:0000256" key="5">
    <source>
        <dbReference type="ARBA" id="ARBA00023163"/>
    </source>
</evidence>
<dbReference type="GO" id="GO:0000976">
    <property type="term" value="F:transcription cis-regulatory region binding"/>
    <property type="evidence" value="ECO:0007669"/>
    <property type="project" value="UniProtKB-ARBA"/>
</dbReference>
<accession>A0A8T2BZV8</accession>
<feature type="domain" description="HTH myb-type" evidence="9">
    <location>
        <begin position="62"/>
        <end position="116"/>
    </location>
</feature>
<dbReference type="AlphaFoldDB" id="A0A8T2BZV8"/>
<dbReference type="PANTHER" id="PTHR47994">
    <property type="entry name" value="F14D16.11-RELATED"/>
    <property type="match status" value="1"/>
</dbReference>
<dbReference type="InterPro" id="IPR001005">
    <property type="entry name" value="SANT/Myb"/>
</dbReference>
<dbReference type="FunFam" id="1.10.10.60:FF:000394">
    <property type="entry name" value="MYB transcription factor"/>
    <property type="match status" value="1"/>
</dbReference>
<sequence length="258" mass="29410">MGRATWFDADGTKRGEWTEEEDQKLVAYIDEYGVGDWRFLPGRAGLRRCGKSCRLRWLNYLRPGIKKGKFTPQEEQAIINLHSVLGNRWAAIAQQMPNRSDNDIKNHWNSCLKKRLERNGVDPMTHQPIINNLAVKTPLFNTECSSSSSARASPSSSSFSSSSGSAHLLNKIATAISSRQHCVDNVIKNILSDPRITSIHGQDDLEVEELKKDDEKILASDYQEDDILMWDDEKIRRFMEEIGVMELETMSYDGVYRL</sequence>
<keyword evidence="2" id="KW-0677">Repeat</keyword>
<gene>
    <name evidence="10" type="ORF">ISN45_Aa01g011030</name>
</gene>